<dbReference type="EMBL" id="JWZX01003082">
    <property type="protein sequence ID" value="KOO24554.1"/>
    <property type="molecule type" value="Genomic_DNA"/>
</dbReference>
<evidence type="ECO:0000256" key="5">
    <source>
        <dbReference type="SAM" id="Phobius"/>
    </source>
</evidence>
<feature type="transmembrane region" description="Helical" evidence="5">
    <location>
        <begin position="70"/>
        <end position="94"/>
    </location>
</feature>
<feature type="transmembrane region" description="Helical" evidence="5">
    <location>
        <begin position="36"/>
        <end position="58"/>
    </location>
</feature>
<evidence type="ECO:0000313" key="7">
    <source>
        <dbReference type="EMBL" id="KOO24554.1"/>
    </source>
</evidence>
<reference evidence="8" key="1">
    <citation type="journal article" date="2015" name="PLoS Genet.">
        <title>Genome Sequence and Transcriptome Analyses of Chrysochromulina tobin: Metabolic Tools for Enhanced Algal Fitness in the Prominent Order Prymnesiales (Haptophyceae).</title>
        <authorList>
            <person name="Hovde B.T."/>
            <person name="Deodato C.R."/>
            <person name="Hunsperger H.M."/>
            <person name="Ryken S.A."/>
            <person name="Yost W."/>
            <person name="Jha R.K."/>
            <person name="Patterson J."/>
            <person name="Monnat R.J. Jr."/>
            <person name="Barlow S.B."/>
            <person name="Starkenburg S.R."/>
            <person name="Cattolico R.A."/>
        </authorList>
    </citation>
    <scope>NUCLEOTIDE SEQUENCE</scope>
    <source>
        <strain evidence="8">CCMP291</strain>
    </source>
</reference>
<name>A0A0M0JD99_9EUKA</name>
<evidence type="ECO:0000256" key="1">
    <source>
        <dbReference type="ARBA" id="ARBA00004141"/>
    </source>
</evidence>
<keyword evidence="3 5" id="KW-1133">Transmembrane helix</keyword>
<evidence type="ECO:0000313" key="8">
    <source>
        <dbReference type="Proteomes" id="UP000037460"/>
    </source>
</evidence>
<dbReference type="InterPro" id="IPR050186">
    <property type="entry name" value="TPT_transporter"/>
</dbReference>
<evidence type="ECO:0000259" key="6">
    <source>
        <dbReference type="Pfam" id="PF03151"/>
    </source>
</evidence>
<dbReference type="PANTHER" id="PTHR11132">
    <property type="entry name" value="SOLUTE CARRIER FAMILY 35"/>
    <property type="match status" value="1"/>
</dbReference>
<dbReference type="Proteomes" id="UP000037460">
    <property type="component" value="Unassembled WGS sequence"/>
</dbReference>
<dbReference type="AlphaFoldDB" id="A0A0M0JD99"/>
<keyword evidence="2 5" id="KW-0812">Transmembrane</keyword>
<feature type="domain" description="Sugar phosphate transporter" evidence="6">
    <location>
        <begin position="7"/>
        <end position="302"/>
    </location>
</feature>
<comment type="subcellular location">
    <subcellularLocation>
        <location evidence="1">Membrane</location>
        <topology evidence="1">Multi-pass membrane protein</topology>
    </subcellularLocation>
</comment>
<evidence type="ECO:0000256" key="4">
    <source>
        <dbReference type="ARBA" id="ARBA00023136"/>
    </source>
</evidence>
<evidence type="ECO:0000256" key="3">
    <source>
        <dbReference type="ARBA" id="ARBA00022989"/>
    </source>
</evidence>
<dbReference type="Pfam" id="PF03151">
    <property type="entry name" value="TPT"/>
    <property type="match status" value="1"/>
</dbReference>
<keyword evidence="4 5" id="KW-0472">Membrane</keyword>
<keyword evidence="8" id="KW-1185">Reference proteome</keyword>
<protein>
    <submittedName>
        <fullName evidence="7">Triose or hexose phosphate phosphate translocator</fullName>
    </submittedName>
</protein>
<dbReference type="SUPFAM" id="SSF103481">
    <property type="entry name" value="Multidrug resistance efflux transporter EmrE"/>
    <property type="match status" value="1"/>
</dbReference>
<organism evidence="7 8">
    <name type="scientific">Chrysochromulina tobinii</name>
    <dbReference type="NCBI Taxonomy" id="1460289"/>
    <lineage>
        <taxon>Eukaryota</taxon>
        <taxon>Haptista</taxon>
        <taxon>Haptophyta</taxon>
        <taxon>Prymnesiophyceae</taxon>
        <taxon>Prymnesiales</taxon>
        <taxon>Chrysochromulinaceae</taxon>
        <taxon>Chrysochromulina</taxon>
    </lineage>
</organism>
<proteinExistence type="predicted"/>
<evidence type="ECO:0000256" key="2">
    <source>
        <dbReference type="ARBA" id="ARBA00022692"/>
    </source>
</evidence>
<accession>A0A0M0JD99</accession>
<comment type="caution">
    <text evidence="7">The sequence shown here is derived from an EMBL/GenBank/DDBJ whole genome shotgun (WGS) entry which is preliminary data.</text>
</comment>
<gene>
    <name evidence="7" type="ORF">Ctob_002638</name>
</gene>
<dbReference type="OrthoDB" id="6418713at2759"/>
<sequence length="321" mass="33875">MAPSASLITYLTMWYVGNYWYNIYNKNAGKLSGGANFAFTNATMQLVIGCAYAIFLWLAPDARKQPTLTLGQFMSLAPLGFFAAVAHGGAVYAMSAGAVSFGQIVKAGEPVFAAAVGYFVYKKSESVPKLICLLPVIGGIAIASMQELDFTMASLIAASTANVASAFRGSENKRVMTGELSSAIGSGGNSYALTTIWATILLTPTVFISGEFDRIDEYLALLRSNSTFRYNLLMSGVTFYLYNEVSTKCLTGKDGLSGVSHSVANTAKRAVVIVGSALAFGEDMGFLKSVGCTIAIAGTFLYAIADSIPGYLGFGKKAKSN</sequence>
<dbReference type="InterPro" id="IPR004853">
    <property type="entry name" value="Sugar_P_trans_dom"/>
</dbReference>
<feature type="transmembrane region" description="Helical" evidence="5">
    <location>
        <begin position="7"/>
        <end position="24"/>
    </location>
</feature>
<dbReference type="InterPro" id="IPR037185">
    <property type="entry name" value="EmrE-like"/>
</dbReference>
<dbReference type="GO" id="GO:0016020">
    <property type="term" value="C:membrane"/>
    <property type="evidence" value="ECO:0007669"/>
    <property type="project" value="UniProtKB-SubCell"/>
</dbReference>